<evidence type="ECO:0000256" key="6">
    <source>
        <dbReference type="ARBA" id="ARBA00022777"/>
    </source>
</evidence>
<sequence>MWRRFTSLPLFFSHLQQVRRADELKICQAFCTEIVKPPVEGESNSRRNIPFVAFVLGGPGSGKGTQCLKIAETFGFDHIGAGDLLRKEMHSDSENGAMIQKLMKEGSIAPSEVTVKLIKKAIESAENCKFLIDGFPRSEENRVAYERIIGAEPNFVLFFDCPEEVMVKRVLNRNEGRVDDNEHTVKERLKVYKAITLPVANHYAKKGKLYKVDGTGTQEEIFERVRPIFASLRYILCSPAAMLPSCRHKLIPTEASDSN</sequence>
<keyword evidence="7" id="KW-0067">ATP-binding</keyword>
<evidence type="ECO:0000313" key="13">
    <source>
        <dbReference type="EMBL" id="KAK6794309.1"/>
    </source>
</evidence>
<dbReference type="InterPro" id="IPR033690">
    <property type="entry name" value="Adenylat_kinase_CS"/>
</dbReference>
<dbReference type="HAMAP" id="MF_00235">
    <property type="entry name" value="Adenylate_kinase_Adk"/>
    <property type="match status" value="1"/>
</dbReference>
<keyword evidence="3" id="KW-0963">Cytoplasm</keyword>
<dbReference type="NCBIfam" id="TIGR01359">
    <property type="entry name" value="UMP_CMP_kin_fam"/>
    <property type="match status" value="1"/>
</dbReference>
<evidence type="ECO:0000313" key="14">
    <source>
        <dbReference type="Proteomes" id="UP001371456"/>
    </source>
</evidence>
<evidence type="ECO:0000256" key="3">
    <source>
        <dbReference type="ARBA" id="ARBA00022490"/>
    </source>
</evidence>
<dbReference type="EMBL" id="JBANQN010000003">
    <property type="protein sequence ID" value="KAK6794309.1"/>
    <property type="molecule type" value="Genomic_DNA"/>
</dbReference>
<evidence type="ECO:0000256" key="2">
    <source>
        <dbReference type="ARBA" id="ARBA00012955"/>
    </source>
</evidence>
<evidence type="ECO:0000256" key="4">
    <source>
        <dbReference type="ARBA" id="ARBA00022679"/>
    </source>
</evidence>
<gene>
    <name evidence="13" type="ORF">RDI58_007762</name>
</gene>
<keyword evidence="4 12" id="KW-0808">Transferase</keyword>
<evidence type="ECO:0000256" key="10">
    <source>
        <dbReference type="ARBA" id="ARBA00031517"/>
    </source>
</evidence>
<evidence type="ECO:0000256" key="7">
    <source>
        <dbReference type="ARBA" id="ARBA00022840"/>
    </source>
</evidence>
<evidence type="ECO:0000256" key="1">
    <source>
        <dbReference type="ARBA" id="ARBA00007220"/>
    </source>
</evidence>
<dbReference type="SUPFAM" id="SSF52540">
    <property type="entry name" value="P-loop containing nucleoside triphosphate hydrolases"/>
    <property type="match status" value="1"/>
</dbReference>
<dbReference type="PROSITE" id="PS00113">
    <property type="entry name" value="ADENYLATE_KINASE"/>
    <property type="match status" value="1"/>
</dbReference>
<dbReference type="PRINTS" id="PR00094">
    <property type="entry name" value="ADENYLTKNASE"/>
</dbReference>
<comment type="caution">
    <text evidence="13">The sequence shown here is derived from an EMBL/GenBank/DDBJ whole genome shotgun (WGS) entry which is preliminary data.</text>
</comment>
<dbReference type="AlphaFoldDB" id="A0AAN8TVR9"/>
<evidence type="ECO:0000256" key="11">
    <source>
        <dbReference type="ARBA" id="ARBA00048116"/>
    </source>
</evidence>
<dbReference type="GO" id="GO:0005524">
    <property type="term" value="F:ATP binding"/>
    <property type="evidence" value="ECO:0007669"/>
    <property type="project" value="UniProtKB-KW"/>
</dbReference>
<dbReference type="CDD" id="cd01428">
    <property type="entry name" value="ADK"/>
    <property type="match status" value="1"/>
</dbReference>
<organism evidence="13 14">
    <name type="scientific">Solanum bulbocastanum</name>
    <name type="common">Wild potato</name>
    <dbReference type="NCBI Taxonomy" id="147425"/>
    <lineage>
        <taxon>Eukaryota</taxon>
        <taxon>Viridiplantae</taxon>
        <taxon>Streptophyta</taxon>
        <taxon>Embryophyta</taxon>
        <taxon>Tracheophyta</taxon>
        <taxon>Spermatophyta</taxon>
        <taxon>Magnoliopsida</taxon>
        <taxon>eudicotyledons</taxon>
        <taxon>Gunneridae</taxon>
        <taxon>Pentapetalae</taxon>
        <taxon>asterids</taxon>
        <taxon>lamiids</taxon>
        <taxon>Solanales</taxon>
        <taxon>Solanaceae</taxon>
        <taxon>Solanoideae</taxon>
        <taxon>Solaneae</taxon>
        <taxon>Solanum</taxon>
    </lineage>
</organism>
<name>A0AAN8TVR9_SOLBU</name>
<dbReference type="Proteomes" id="UP001371456">
    <property type="component" value="Unassembled WGS sequence"/>
</dbReference>
<keyword evidence="9" id="KW-0539">Nucleus</keyword>
<dbReference type="Pfam" id="PF00406">
    <property type="entry name" value="ADK"/>
    <property type="match status" value="1"/>
</dbReference>
<reference evidence="13 14" key="1">
    <citation type="submission" date="2024-02" db="EMBL/GenBank/DDBJ databases">
        <title>de novo genome assembly of Solanum bulbocastanum strain 11H21.</title>
        <authorList>
            <person name="Hosaka A.J."/>
        </authorList>
    </citation>
    <scope>NUCLEOTIDE SEQUENCE [LARGE SCALE GENOMIC DNA]</scope>
    <source>
        <tissue evidence="13">Young leaves</tissue>
    </source>
</reference>
<dbReference type="EC" id="2.7.4.3" evidence="2"/>
<keyword evidence="6 12" id="KW-0418">Kinase</keyword>
<evidence type="ECO:0000256" key="9">
    <source>
        <dbReference type="ARBA" id="ARBA00023242"/>
    </source>
</evidence>
<accession>A0AAN8TVR9</accession>
<evidence type="ECO:0000256" key="8">
    <source>
        <dbReference type="ARBA" id="ARBA00022975"/>
    </source>
</evidence>
<proteinExistence type="inferred from homology"/>
<dbReference type="InterPro" id="IPR006266">
    <property type="entry name" value="UMP_CMP_kinase"/>
</dbReference>
<dbReference type="GO" id="GO:0006221">
    <property type="term" value="P:pyrimidine nucleotide biosynthetic process"/>
    <property type="evidence" value="ECO:0007669"/>
    <property type="project" value="UniProtKB-KW"/>
</dbReference>
<keyword evidence="5" id="KW-0547">Nucleotide-binding</keyword>
<comment type="similarity">
    <text evidence="1 12">Belongs to the adenylate kinase family.</text>
</comment>
<dbReference type="PANTHER" id="PTHR23359">
    <property type="entry name" value="NUCLEOTIDE KINASE"/>
    <property type="match status" value="1"/>
</dbReference>
<dbReference type="GO" id="GO:0004017">
    <property type="term" value="F:AMP kinase activity"/>
    <property type="evidence" value="ECO:0007669"/>
    <property type="project" value="UniProtKB-EC"/>
</dbReference>
<dbReference type="Gene3D" id="3.40.50.300">
    <property type="entry name" value="P-loop containing nucleotide triphosphate hydrolases"/>
    <property type="match status" value="1"/>
</dbReference>
<evidence type="ECO:0000256" key="5">
    <source>
        <dbReference type="ARBA" id="ARBA00022741"/>
    </source>
</evidence>
<evidence type="ECO:0000256" key="12">
    <source>
        <dbReference type="RuleBase" id="RU003330"/>
    </source>
</evidence>
<comment type="catalytic activity">
    <reaction evidence="11">
        <text>UMP + ATP = UDP + ADP</text>
        <dbReference type="Rhea" id="RHEA:24400"/>
        <dbReference type="ChEBI" id="CHEBI:30616"/>
        <dbReference type="ChEBI" id="CHEBI:57865"/>
        <dbReference type="ChEBI" id="CHEBI:58223"/>
        <dbReference type="ChEBI" id="CHEBI:456216"/>
        <dbReference type="EC" id="2.7.4.14"/>
    </reaction>
</comment>
<protein>
    <recommendedName>
        <fullName evidence="2">adenylate kinase</fullName>
        <ecNumber evidence="2">2.7.4.3</ecNumber>
    </recommendedName>
    <alternativeName>
        <fullName evidence="10">ATP:AMP phosphotransferase</fullName>
    </alternativeName>
</protein>
<dbReference type="GO" id="GO:0006207">
    <property type="term" value="P:'de novo' pyrimidine nucleobase biosynthetic process"/>
    <property type="evidence" value="ECO:0007669"/>
    <property type="project" value="InterPro"/>
</dbReference>
<dbReference type="InterPro" id="IPR000850">
    <property type="entry name" value="Adenylat/UMP-CMP_kin"/>
</dbReference>
<dbReference type="InterPro" id="IPR027417">
    <property type="entry name" value="P-loop_NTPase"/>
</dbReference>
<keyword evidence="8" id="KW-0665">Pyrimidine biosynthesis</keyword>
<keyword evidence="14" id="KW-1185">Reference proteome</keyword>